<dbReference type="PIRSF" id="PIRSF004762">
    <property type="entry name" value="CHP00423"/>
    <property type="match status" value="1"/>
</dbReference>
<dbReference type="Gene3D" id="3.20.20.70">
    <property type="entry name" value="Aldolase class I"/>
    <property type="match status" value="1"/>
</dbReference>
<dbReference type="PANTHER" id="PTHR43076:SF7">
    <property type="entry name" value="AMINODEOXYFUTALOSINE SYNTHASE"/>
    <property type="match status" value="1"/>
</dbReference>
<comment type="similarity">
    <text evidence="6">Belongs to the radical SAM superfamily. MqnE family.</text>
</comment>
<dbReference type="GO" id="GO:0051539">
    <property type="term" value="F:4 iron, 4 sulfur cluster binding"/>
    <property type="evidence" value="ECO:0007669"/>
    <property type="project" value="UniProtKB-KW"/>
</dbReference>
<dbReference type="GO" id="GO:0102573">
    <property type="term" value="F:aminodeoxyfutalosine synthase activity"/>
    <property type="evidence" value="ECO:0007669"/>
    <property type="project" value="UniProtKB-EC"/>
</dbReference>
<dbReference type="InterPro" id="IPR020050">
    <property type="entry name" value="FO_synthase_su2"/>
</dbReference>
<dbReference type="SFLD" id="SFLDG01064">
    <property type="entry name" value="F420__menaquinone_cofactor_bio"/>
    <property type="match status" value="2"/>
</dbReference>
<dbReference type="AlphaFoldDB" id="A0A1M5Y8V2"/>
<feature type="binding site" evidence="6 7">
    <location>
        <position position="74"/>
    </location>
    <ligand>
        <name>[4Fe-4S] cluster</name>
        <dbReference type="ChEBI" id="CHEBI:49883"/>
        <note>4Fe-4S-S-AdoMet</note>
    </ligand>
</feature>
<comment type="cofactor">
    <cofactor evidence="6 7">
        <name>[4Fe-4S] cluster</name>
        <dbReference type="ChEBI" id="CHEBI:49883"/>
    </cofactor>
    <text evidence="6 7">Binds 1 [4Fe-4S] cluster. The cluster is coordinated with 3 cysteines and an exchangeable S-adenosyl-L-methionine.</text>
</comment>
<feature type="binding site" evidence="6 7">
    <location>
        <position position="70"/>
    </location>
    <ligand>
        <name>[4Fe-4S] cluster</name>
        <dbReference type="ChEBI" id="CHEBI:49883"/>
        <note>4Fe-4S-S-AdoMet</note>
    </ligand>
</feature>
<dbReference type="GO" id="GO:0044689">
    <property type="term" value="F:7,8-didemethyl-8-hydroxy-5-deazariboflavin synthase activity"/>
    <property type="evidence" value="ECO:0007669"/>
    <property type="project" value="TreeGrafter"/>
</dbReference>
<evidence type="ECO:0000256" key="6">
    <source>
        <dbReference type="HAMAP-Rule" id="MF_00993"/>
    </source>
</evidence>
<feature type="binding site" evidence="8">
    <location>
        <position position="182"/>
    </location>
    <ligand>
        <name>S-adenosyl-L-methionine</name>
        <dbReference type="ChEBI" id="CHEBI:59789"/>
    </ligand>
</feature>
<evidence type="ECO:0000256" key="3">
    <source>
        <dbReference type="ARBA" id="ARBA00022723"/>
    </source>
</evidence>
<proteinExistence type="inferred from homology"/>
<dbReference type="InterPro" id="IPR006638">
    <property type="entry name" value="Elp3/MiaA/NifB-like_rSAM"/>
</dbReference>
<dbReference type="Pfam" id="PF04055">
    <property type="entry name" value="Radical_SAM"/>
    <property type="match status" value="1"/>
</dbReference>
<dbReference type="SMART" id="SM00729">
    <property type="entry name" value="Elp3"/>
    <property type="match status" value="1"/>
</dbReference>
<organism evidence="10 11">
    <name type="scientific">Desulfofustis glycolicus DSM 9705</name>
    <dbReference type="NCBI Taxonomy" id="1121409"/>
    <lineage>
        <taxon>Bacteria</taxon>
        <taxon>Pseudomonadati</taxon>
        <taxon>Thermodesulfobacteriota</taxon>
        <taxon>Desulfobulbia</taxon>
        <taxon>Desulfobulbales</taxon>
        <taxon>Desulfocapsaceae</taxon>
        <taxon>Desulfofustis</taxon>
    </lineage>
</organism>
<evidence type="ECO:0000313" key="10">
    <source>
        <dbReference type="EMBL" id="SHI08264.1"/>
    </source>
</evidence>
<evidence type="ECO:0000256" key="7">
    <source>
        <dbReference type="PIRSR" id="PIRSR004762-1"/>
    </source>
</evidence>
<dbReference type="PROSITE" id="PS51918">
    <property type="entry name" value="RADICAL_SAM"/>
    <property type="match status" value="1"/>
</dbReference>
<keyword evidence="6" id="KW-0808">Transferase</keyword>
<dbReference type="InterPro" id="IPR045567">
    <property type="entry name" value="CofH/MnqC-like_C"/>
</dbReference>
<accession>A0A1M5Y8V2</accession>
<dbReference type="SUPFAM" id="SSF102114">
    <property type="entry name" value="Radical SAM enzymes"/>
    <property type="match status" value="1"/>
</dbReference>
<dbReference type="CDD" id="cd01335">
    <property type="entry name" value="Radical_SAM"/>
    <property type="match status" value="1"/>
</dbReference>
<dbReference type="SFLD" id="SFLDS00029">
    <property type="entry name" value="Radical_SAM"/>
    <property type="match status" value="2"/>
</dbReference>
<dbReference type="Pfam" id="PF19288">
    <property type="entry name" value="CofH_C"/>
    <property type="match status" value="1"/>
</dbReference>
<evidence type="ECO:0000256" key="1">
    <source>
        <dbReference type="ARBA" id="ARBA00022485"/>
    </source>
</evidence>
<keyword evidence="11" id="KW-1185">Reference proteome</keyword>
<evidence type="ECO:0000256" key="5">
    <source>
        <dbReference type="ARBA" id="ARBA00023014"/>
    </source>
</evidence>
<evidence type="ECO:0000256" key="4">
    <source>
        <dbReference type="ARBA" id="ARBA00023004"/>
    </source>
</evidence>
<dbReference type="HAMAP" id="MF_00993">
    <property type="entry name" value="MqnE"/>
    <property type="match status" value="1"/>
</dbReference>
<dbReference type="InterPro" id="IPR058240">
    <property type="entry name" value="rSAM_sf"/>
</dbReference>
<dbReference type="NCBIfam" id="TIGR00423">
    <property type="entry name" value="CofH family radical SAM protein"/>
    <property type="match status" value="1"/>
</dbReference>
<keyword evidence="1 6" id="KW-0004">4Fe-4S</keyword>
<dbReference type="InterPro" id="IPR034405">
    <property type="entry name" value="F420"/>
</dbReference>
<keyword evidence="5 6" id="KW-0411">Iron-sulfur</keyword>
<dbReference type="NCBIfam" id="TIGR03700">
    <property type="entry name" value="mena_SCO4494"/>
    <property type="match status" value="1"/>
</dbReference>
<reference evidence="10 11" key="1">
    <citation type="submission" date="2016-11" db="EMBL/GenBank/DDBJ databases">
        <authorList>
            <person name="Jaros S."/>
            <person name="Januszkiewicz K."/>
            <person name="Wedrychowicz H."/>
        </authorList>
    </citation>
    <scope>NUCLEOTIDE SEQUENCE [LARGE SCALE GENOMIC DNA]</scope>
    <source>
        <strain evidence="10 11">DSM 9705</strain>
    </source>
</reference>
<feature type="domain" description="Radical SAM core" evidence="9">
    <location>
        <begin position="56"/>
        <end position="289"/>
    </location>
</feature>
<dbReference type="InterPro" id="IPR007197">
    <property type="entry name" value="rSAM"/>
</dbReference>
<dbReference type="GO" id="GO:0005506">
    <property type="term" value="F:iron ion binding"/>
    <property type="evidence" value="ECO:0007669"/>
    <property type="project" value="UniProtKB-UniRule"/>
</dbReference>
<dbReference type="UniPathway" id="UPA00079"/>
<comment type="catalytic activity">
    <reaction evidence="6">
        <text>3-[(1-carboxyvinyl)-oxy]benzoate + S-adenosyl-L-methionine + H2O = 6-amino-6-deoxyfutalosine + hydrogencarbonate + L-methionine + H(+)</text>
        <dbReference type="Rhea" id="RHEA:33075"/>
        <dbReference type="ChEBI" id="CHEBI:15377"/>
        <dbReference type="ChEBI" id="CHEBI:15378"/>
        <dbReference type="ChEBI" id="CHEBI:17544"/>
        <dbReference type="ChEBI" id="CHEBI:57844"/>
        <dbReference type="ChEBI" id="CHEBI:59789"/>
        <dbReference type="ChEBI" id="CHEBI:64286"/>
        <dbReference type="ChEBI" id="CHEBI:76981"/>
        <dbReference type="EC" id="2.5.1.120"/>
    </reaction>
</comment>
<evidence type="ECO:0000259" key="9">
    <source>
        <dbReference type="PROSITE" id="PS51918"/>
    </source>
</evidence>
<name>A0A1M5Y8V2_9BACT</name>
<dbReference type="SFLD" id="SFLDG01389">
    <property type="entry name" value="menaquinone_synthsis_involved"/>
    <property type="match status" value="2"/>
</dbReference>
<dbReference type="InterPro" id="IPR022432">
    <property type="entry name" value="MqnE"/>
</dbReference>
<comment type="pathway">
    <text evidence="6">Quinol/quinone metabolism; menaquinone biosynthesis.</text>
</comment>
<feature type="binding site" evidence="8">
    <location>
        <position position="76"/>
    </location>
    <ligand>
        <name>S-adenosyl-L-methionine</name>
        <dbReference type="ChEBI" id="CHEBI:59789"/>
    </ligand>
</feature>
<dbReference type="EC" id="2.5.1.120" evidence="6"/>
<keyword evidence="6" id="KW-0474">Menaquinone biosynthesis</keyword>
<dbReference type="SFLD" id="SFLDF00342">
    <property type="entry name" value="cyclic_dehypoxanthine_futalosi"/>
    <property type="match status" value="1"/>
</dbReference>
<dbReference type="STRING" id="1121409.SAMN02745124_03731"/>
<evidence type="ECO:0000256" key="2">
    <source>
        <dbReference type="ARBA" id="ARBA00022691"/>
    </source>
</evidence>
<dbReference type="EMBL" id="FQXS01000030">
    <property type="protein sequence ID" value="SHI08264.1"/>
    <property type="molecule type" value="Genomic_DNA"/>
</dbReference>
<dbReference type="GO" id="GO:0009234">
    <property type="term" value="P:menaquinone biosynthetic process"/>
    <property type="evidence" value="ECO:0007669"/>
    <property type="project" value="UniProtKB-UniRule"/>
</dbReference>
<dbReference type="PANTHER" id="PTHR43076">
    <property type="entry name" value="FO SYNTHASE (COFH)"/>
    <property type="match status" value="1"/>
</dbReference>
<protein>
    <recommendedName>
        <fullName evidence="6">Aminodeoxyfutalosine synthase</fullName>
        <shortName evidence="6">AFL synthase</shortName>
        <shortName evidence="6">Aminofutalosine synthase</shortName>
        <ecNumber evidence="6">2.5.1.120</ecNumber>
    </recommendedName>
    <alternativeName>
        <fullName evidence="6">Menaquinone biosynthetic enzyme MqnE</fullName>
    </alternativeName>
</protein>
<keyword evidence="2 6" id="KW-0949">S-adenosyl-L-methionine</keyword>
<feature type="binding site" evidence="6 7">
    <location>
        <position position="77"/>
    </location>
    <ligand>
        <name>[4Fe-4S] cluster</name>
        <dbReference type="ChEBI" id="CHEBI:49883"/>
        <note>4Fe-4S-S-AdoMet</note>
    </ligand>
</feature>
<dbReference type="InterPro" id="IPR013785">
    <property type="entry name" value="Aldolase_TIM"/>
</dbReference>
<gene>
    <name evidence="6" type="primary">mqnE</name>
    <name evidence="10" type="ORF">SAMN02745124_03731</name>
</gene>
<dbReference type="SFLD" id="SFLDF00343">
    <property type="entry name" value="aminofutalosine_synthase_(mqnE"/>
    <property type="match status" value="1"/>
</dbReference>
<dbReference type="Proteomes" id="UP000184139">
    <property type="component" value="Unassembled WGS sequence"/>
</dbReference>
<evidence type="ECO:0000313" key="11">
    <source>
        <dbReference type="Proteomes" id="UP000184139"/>
    </source>
</evidence>
<keyword evidence="4 6" id="KW-0408">Iron</keyword>
<keyword evidence="3 6" id="KW-0479">Metal-binding</keyword>
<dbReference type="OrthoDB" id="9802027at2"/>
<comment type="function">
    <text evidence="6">Radical SAM enzyme that catalyzes the addition of the adenosyl radical to the double bond of 3-[(1-carboxyvinyl)oxy]benzoate, leading to aminodeoxyfutalosine (AFL), a key intermediate in the formation of menaquinone (MK, vitamin K2) from chorismate.</text>
</comment>
<sequence length="370" mass="40963">MKNRIAEAGLAGIHDKVIAGQRLDGKDALHLYRCTDILAVGYLANLVRERINGDRTYFIYNQHINYSNICTNLCSFCAFGRRKGDALAYEMSVDEVKEKVRARLDEPIVEIHMVGGIHPDLPFDYYLGLLRGIKEVRPDVHIQAFTCVEIAHLAELYGRSTEQTLTALRQAGLGSLPGGGAEVFSPRIREKTCRDKLSGEDWLEVAQTAHRQGLYTNATMLYGHLETIEERVDHLLALRGAQDDTGGFLAFIPLAFHPRNTALSTLSGPTGIDDLKNIAVARLVLDNFPHIKAYWVMIGPKLAQLALSFGADDMDGTVKEEVITHMAGAETEQAIGSTTLIELIREAGRLPVERTTLYETIAEHGDDGHR</sequence>
<evidence type="ECO:0000256" key="8">
    <source>
        <dbReference type="PIRSR" id="PIRSR004762-2"/>
    </source>
</evidence>